<dbReference type="InterPro" id="IPR036388">
    <property type="entry name" value="WH-like_DNA-bd_sf"/>
</dbReference>
<dbReference type="InterPro" id="IPR016032">
    <property type="entry name" value="Sig_transdc_resp-reg_C-effctor"/>
</dbReference>
<dbReference type="STRING" id="211114.SAMN04489726_0679"/>
<evidence type="ECO:0000259" key="1">
    <source>
        <dbReference type="SMART" id="SM00421"/>
    </source>
</evidence>
<gene>
    <name evidence="2" type="ORF">SAMN04489726_0679</name>
</gene>
<dbReference type="InterPro" id="IPR058852">
    <property type="entry name" value="HTH_77"/>
</dbReference>
<keyword evidence="3" id="KW-1185">Reference proteome</keyword>
<evidence type="ECO:0000313" key="2">
    <source>
        <dbReference type="EMBL" id="SDM26631.1"/>
    </source>
</evidence>
<dbReference type="Pfam" id="PF00196">
    <property type="entry name" value="GerE"/>
    <property type="match status" value="1"/>
</dbReference>
<dbReference type="GO" id="GO:0004674">
    <property type="term" value="F:protein serine/threonine kinase activity"/>
    <property type="evidence" value="ECO:0007669"/>
    <property type="project" value="UniProtKB-KW"/>
</dbReference>
<evidence type="ECO:0000313" key="3">
    <source>
        <dbReference type="Proteomes" id="UP000183376"/>
    </source>
</evidence>
<dbReference type="SUPFAM" id="SSF52540">
    <property type="entry name" value="P-loop containing nucleoside triphosphate hydrolases"/>
    <property type="match status" value="1"/>
</dbReference>
<dbReference type="PANTHER" id="PTHR47691:SF3">
    <property type="entry name" value="HTH-TYPE TRANSCRIPTIONAL REGULATOR RV0890C-RELATED"/>
    <property type="match status" value="1"/>
</dbReference>
<dbReference type="GO" id="GO:0043531">
    <property type="term" value="F:ADP binding"/>
    <property type="evidence" value="ECO:0007669"/>
    <property type="project" value="InterPro"/>
</dbReference>
<dbReference type="SMART" id="SM00421">
    <property type="entry name" value="HTH_LUXR"/>
    <property type="match status" value="1"/>
</dbReference>
<dbReference type="AlphaFoldDB" id="A0A1G9RTS5"/>
<dbReference type="EMBL" id="LT629701">
    <property type="protein sequence ID" value="SDM26631.1"/>
    <property type="molecule type" value="Genomic_DNA"/>
</dbReference>
<reference evidence="2 3" key="1">
    <citation type="submission" date="2016-10" db="EMBL/GenBank/DDBJ databases">
        <authorList>
            <person name="de Groot N.N."/>
        </authorList>
    </citation>
    <scope>NUCLEOTIDE SEQUENCE [LARGE SCALE GENOMIC DNA]</scope>
    <source>
        <strain evidence="2 3">DSM 44149</strain>
    </source>
</reference>
<dbReference type="GO" id="GO:0006355">
    <property type="term" value="P:regulation of DNA-templated transcription"/>
    <property type="evidence" value="ECO:0007669"/>
    <property type="project" value="InterPro"/>
</dbReference>
<dbReference type="GO" id="GO:0003677">
    <property type="term" value="F:DNA binding"/>
    <property type="evidence" value="ECO:0007669"/>
    <property type="project" value="InterPro"/>
</dbReference>
<dbReference type="Gene3D" id="1.25.40.10">
    <property type="entry name" value="Tetratricopeptide repeat domain"/>
    <property type="match status" value="1"/>
</dbReference>
<dbReference type="InterPro" id="IPR049945">
    <property type="entry name" value="AAA_22"/>
</dbReference>
<sequence>MSGLRQRGVPAAVNSFVGRTEVLTEVREKLAGNARLVTIAGTAGVGKTRLAEEVARVEVDAGTYPDGVHLMRLGDLADPDLLAQTVASELGLRDQSTRSSLDLLIEHLQTRDMLLVLDNCEHLADAAAELVGTLLLSSPKLRVLATSRQWLDLAAEHVIALKPLAFPDMQQEHPVDSLGDYDAVRLLIDRADADGVAIDRDTIVDAAKLCQRLDGIPLAIELAARLLIAQSLPEVLNRLEKLTPRAAGGTRLARNRRRTLEDALSLSYSLCGPDEKRLWARISVFAGGFDWLAAEEVCIGEGIQRDDILPLLADLIRKSIITTEMQDGRTRYRVLDSVRQFGARRLAESNEEQALRQRHLDHYRGLAADHAREWFGGREVELLIRSWRELPNLRAAIDFCLETPEQVYVSAEIAMNLARLRSWYFTGSLGDARKWLDNALDRLNEGDTSTLSVTMLALGAWMSVIQGDRVRAESLMERCDAAVAVLLGHVPSRKTLYEQAPPSVLWAKGSYGFLVGRDPQALEVLAVARDRFRVEGDPGDAHMAALFLAMGAAFLGEPDQAHEASAAVLSEAEAAGAEWAITWAMWVQALTELMHGKPQKAVPLFRASLKRQYVIGDRWGPVWAVEALGWTAGALGDHRRAACLLGAAARLQTQTGVTIAGLTPFDDRRAITEREARAALAPEDYAAAYNTGRDKDFDQIVAMALTDDEIGAAGPVTGSAESVLSKSVLATARLIAQGLTNSEIAARRNLSVRTIEDHVNIANARLRVNNRVKIGNWVREHDHRH</sequence>
<dbReference type="Gene3D" id="3.40.50.300">
    <property type="entry name" value="P-loop containing nucleotide triphosphate hydrolases"/>
    <property type="match status" value="1"/>
</dbReference>
<keyword evidence="2" id="KW-0418">Kinase</keyword>
<organism evidence="2 3">
    <name type="scientific">Allokutzneria albata</name>
    <name type="common">Kibdelosporangium albatum</name>
    <dbReference type="NCBI Taxonomy" id="211114"/>
    <lineage>
        <taxon>Bacteria</taxon>
        <taxon>Bacillati</taxon>
        <taxon>Actinomycetota</taxon>
        <taxon>Actinomycetes</taxon>
        <taxon>Pseudonocardiales</taxon>
        <taxon>Pseudonocardiaceae</taxon>
        <taxon>Allokutzneria</taxon>
    </lineage>
</organism>
<feature type="domain" description="HTH luxR-type" evidence="1">
    <location>
        <begin position="721"/>
        <end position="778"/>
    </location>
</feature>
<dbReference type="Pfam" id="PF13401">
    <property type="entry name" value="AAA_22"/>
    <property type="match status" value="1"/>
</dbReference>
<dbReference type="InterPro" id="IPR000792">
    <property type="entry name" value="Tscrpt_reg_LuxR_C"/>
</dbReference>
<dbReference type="SUPFAM" id="SSF46894">
    <property type="entry name" value="C-terminal effector domain of the bipartite response regulators"/>
    <property type="match status" value="1"/>
</dbReference>
<dbReference type="Gene3D" id="1.10.10.10">
    <property type="entry name" value="Winged helix-like DNA-binding domain superfamily/Winged helix DNA-binding domain"/>
    <property type="match status" value="1"/>
</dbReference>
<dbReference type="RefSeq" id="WP_052407454.1">
    <property type="nucleotide sequence ID" value="NZ_JOEF01000011.1"/>
</dbReference>
<dbReference type="Proteomes" id="UP000183376">
    <property type="component" value="Chromosome I"/>
</dbReference>
<dbReference type="PRINTS" id="PR00364">
    <property type="entry name" value="DISEASERSIST"/>
</dbReference>
<dbReference type="InterPro" id="IPR011990">
    <property type="entry name" value="TPR-like_helical_dom_sf"/>
</dbReference>
<dbReference type="PANTHER" id="PTHR47691">
    <property type="entry name" value="REGULATOR-RELATED"/>
    <property type="match status" value="1"/>
</dbReference>
<keyword evidence="2" id="KW-0723">Serine/threonine-protein kinase</keyword>
<protein>
    <submittedName>
        <fullName evidence="2">Non-specific serine/threonine protein kinase</fullName>
    </submittedName>
</protein>
<dbReference type="Pfam" id="PF25872">
    <property type="entry name" value="HTH_77"/>
    <property type="match status" value="1"/>
</dbReference>
<proteinExistence type="predicted"/>
<keyword evidence="2" id="KW-0808">Transferase</keyword>
<name>A0A1G9RTS5_ALLAB</name>
<accession>A0A1G9RTS5</accession>
<dbReference type="InterPro" id="IPR027417">
    <property type="entry name" value="P-loop_NTPase"/>
</dbReference>
<dbReference type="eggNOG" id="COG3903">
    <property type="taxonomic scope" value="Bacteria"/>
</dbReference>